<name>A0ABD0QLJ8_CIRMR</name>
<evidence type="ECO:0000313" key="2">
    <source>
        <dbReference type="EMBL" id="KAL0187099.1"/>
    </source>
</evidence>
<dbReference type="AlphaFoldDB" id="A0ABD0QLJ8"/>
<evidence type="ECO:0000313" key="3">
    <source>
        <dbReference type="Proteomes" id="UP001529510"/>
    </source>
</evidence>
<feature type="non-terminal residue" evidence="2">
    <location>
        <position position="107"/>
    </location>
</feature>
<reference evidence="2 3" key="1">
    <citation type="submission" date="2024-05" db="EMBL/GenBank/DDBJ databases">
        <title>Genome sequencing and assembly of Indian major carp, Cirrhinus mrigala (Hamilton, 1822).</title>
        <authorList>
            <person name="Mohindra V."/>
            <person name="Chowdhury L.M."/>
            <person name="Lal K."/>
            <person name="Jena J.K."/>
        </authorList>
    </citation>
    <scope>NUCLEOTIDE SEQUENCE [LARGE SCALE GENOMIC DNA]</scope>
    <source>
        <strain evidence="2">CM1030</strain>
        <tissue evidence="2">Blood</tissue>
    </source>
</reference>
<evidence type="ECO:0000256" key="1">
    <source>
        <dbReference type="SAM" id="MobiDB-lite"/>
    </source>
</evidence>
<feature type="compositionally biased region" description="Polar residues" evidence="1">
    <location>
        <begin position="28"/>
        <end position="71"/>
    </location>
</feature>
<dbReference type="EMBL" id="JAMKFB020000008">
    <property type="protein sequence ID" value="KAL0187099.1"/>
    <property type="molecule type" value="Genomic_DNA"/>
</dbReference>
<feature type="region of interest" description="Disordered" evidence="1">
    <location>
        <begin position="23"/>
        <end position="80"/>
    </location>
</feature>
<feature type="non-terminal residue" evidence="2">
    <location>
        <position position="1"/>
    </location>
</feature>
<sequence>EQPRRKLNSPSSRPRLCVHRTLGENVKSEPQSDQLSSCTNPNSSAPLTNGTTASNRSQQGSTANANSQTTVGKEDDPNEDWCAVCQNGGELLLPHDLPYPNTQIFSQ</sequence>
<comment type="caution">
    <text evidence="2">The sequence shown here is derived from an EMBL/GenBank/DDBJ whole genome shotgun (WGS) entry which is preliminary data.</text>
</comment>
<organism evidence="2 3">
    <name type="scientific">Cirrhinus mrigala</name>
    <name type="common">Mrigala</name>
    <dbReference type="NCBI Taxonomy" id="683832"/>
    <lineage>
        <taxon>Eukaryota</taxon>
        <taxon>Metazoa</taxon>
        <taxon>Chordata</taxon>
        <taxon>Craniata</taxon>
        <taxon>Vertebrata</taxon>
        <taxon>Euteleostomi</taxon>
        <taxon>Actinopterygii</taxon>
        <taxon>Neopterygii</taxon>
        <taxon>Teleostei</taxon>
        <taxon>Ostariophysi</taxon>
        <taxon>Cypriniformes</taxon>
        <taxon>Cyprinidae</taxon>
        <taxon>Labeoninae</taxon>
        <taxon>Labeonini</taxon>
        <taxon>Cirrhinus</taxon>
    </lineage>
</organism>
<protein>
    <submittedName>
        <fullName evidence="2">Uncharacterized protein</fullName>
    </submittedName>
</protein>
<accession>A0ABD0QLJ8</accession>
<dbReference type="Proteomes" id="UP001529510">
    <property type="component" value="Unassembled WGS sequence"/>
</dbReference>
<gene>
    <name evidence="2" type="ORF">M9458_018769</name>
</gene>
<proteinExistence type="predicted"/>
<keyword evidence="3" id="KW-1185">Reference proteome</keyword>